<evidence type="ECO:0000313" key="2">
    <source>
        <dbReference type="EMBL" id="GJG59787.1"/>
    </source>
</evidence>
<feature type="signal peptide" evidence="1">
    <location>
        <begin position="1"/>
        <end position="26"/>
    </location>
</feature>
<dbReference type="Proteomes" id="UP000825483">
    <property type="component" value="Unassembled WGS sequence"/>
</dbReference>
<proteinExistence type="predicted"/>
<evidence type="ECO:0000313" key="3">
    <source>
        <dbReference type="Proteomes" id="UP000825483"/>
    </source>
</evidence>
<dbReference type="Pfam" id="PF18939">
    <property type="entry name" value="DUF5686"/>
    <property type="match status" value="2"/>
</dbReference>
<name>A0A9R1CBR3_9BACT</name>
<gene>
    <name evidence="2" type="ORF">PRLR5076_26380</name>
</gene>
<accession>A0A9R1CBR3</accession>
<reference evidence="2" key="1">
    <citation type="journal article" date="2022" name="Int. J. Syst. Evol. Microbiol.">
        <title>Prevotella lacticifex sp. nov., isolated from the rumen of cows.</title>
        <authorList>
            <person name="Shinkai T."/>
            <person name="Ikeyama N."/>
            <person name="Kumagai M."/>
            <person name="Ohmori H."/>
            <person name="Sakamoto M."/>
            <person name="Ohkuma M."/>
            <person name="Mitsumori M."/>
        </authorList>
    </citation>
    <scope>NUCLEOTIDE SEQUENCE</scope>
    <source>
        <strain evidence="2">R5076</strain>
    </source>
</reference>
<evidence type="ECO:0008006" key="4">
    <source>
        <dbReference type="Google" id="ProtNLM"/>
    </source>
</evidence>
<keyword evidence="3" id="KW-1185">Reference proteome</keyword>
<feature type="chain" id="PRO_5040326915" description="Lipoprotein" evidence="1">
    <location>
        <begin position="27"/>
        <end position="681"/>
    </location>
</feature>
<dbReference type="EMBL" id="BPUB01000002">
    <property type="protein sequence ID" value="GJG59787.1"/>
    <property type="molecule type" value="Genomic_DNA"/>
</dbReference>
<dbReference type="GeneID" id="72466171"/>
<organism evidence="2 3">
    <name type="scientific">Prevotella lacticifex</name>
    <dbReference type="NCBI Taxonomy" id="2854755"/>
    <lineage>
        <taxon>Bacteria</taxon>
        <taxon>Pseudomonadati</taxon>
        <taxon>Bacteroidota</taxon>
        <taxon>Bacteroidia</taxon>
        <taxon>Bacteroidales</taxon>
        <taxon>Prevotellaceae</taxon>
        <taxon>Prevotella</taxon>
    </lineage>
</organism>
<dbReference type="RefSeq" id="WP_223928579.1">
    <property type="nucleotide sequence ID" value="NZ_BPTU01000002.1"/>
</dbReference>
<comment type="caution">
    <text evidence="2">The sequence shown here is derived from an EMBL/GenBank/DDBJ whole genome shotgun (WGS) entry which is preliminary data.</text>
</comment>
<keyword evidence="1" id="KW-0732">Signal</keyword>
<evidence type="ECO:0000256" key="1">
    <source>
        <dbReference type="SAM" id="SignalP"/>
    </source>
</evidence>
<dbReference type="AlphaFoldDB" id="A0A9R1CBR3"/>
<protein>
    <recommendedName>
        <fullName evidence="4">Lipoprotein</fullName>
    </recommendedName>
</protein>
<sequence>MIKRGIILLAAAFMLAGIQCSAQSHAEVLKRMLHYGETHVVPAGDTLTTNVYSKYTINIGRRNVLLSVVPTMFYLLRDGQRNHLSESYSRVVTNGKDIDTHRYLHLSTIYHRHNTLPPMEKYVTPRLYEEKLFADAILSPANYHNRKYYRYRMRDNGDGTSYVSISSRHRNTQLIRRGYAIVDNATGRISEFSFEGEYDMIRSVLHCTMRDDSISVMPLNCDVQAKFSFMGNKIKVHLITMYGQKVEMPDSIEDSDDSTLMSRVRPIPLTDEEERIKEDYYKRHAKARSDTATTSDGHKKRNWAKHIMWDIVGDNILNKIKTNIGGEEKGQIRIGPIFNPLYFGYTAHKGVIYRFDIKSFYNFTPNSDITARLKLGYSFKQKQLFYKIPVQWNFDKCHNGYILVEFGNGNRISNSRVLDNIKTIHHADSIDWNAMHLDYFRDTRFHLGFNIDVIKNTLGIETGFTKHRRSAVDRKGFEAAGRPAVYKTFAPFLQLQYRPLTDRVPLVITTQWEHGIKHFGGQIAYDRFEFDGQYVLDMPRMRSWQLRSGFGFYTHKGHDDYFLDYHNFHEDYISLGWEDRWSGEFEMLNANWYNASDYYFRANATYESPLLFLSFCPIVGQIVEKERIYLSALAVRGLLPYVEAGYGFTNRAFSMGIFTGWSKYGFEGVGMKFGFELFNNY</sequence>
<dbReference type="InterPro" id="IPR043741">
    <property type="entry name" value="DUF5686"/>
</dbReference>